<evidence type="ECO:0000256" key="3">
    <source>
        <dbReference type="ARBA" id="ARBA00011738"/>
    </source>
</evidence>
<evidence type="ECO:0000256" key="5">
    <source>
        <dbReference type="PIRNR" id="PIRNR006276"/>
    </source>
</evidence>
<dbReference type="InterPro" id="IPR006016">
    <property type="entry name" value="UspA"/>
</dbReference>
<keyword evidence="4 5" id="KW-0963">Cytoplasm</keyword>
<dbReference type="PIRSF" id="PIRSF006276">
    <property type="entry name" value="UspA"/>
    <property type="match status" value="1"/>
</dbReference>
<comment type="caution">
    <text evidence="7">The sequence shown here is derived from an EMBL/GenBank/DDBJ whole genome shotgun (WGS) entry which is preliminary data.</text>
</comment>
<evidence type="ECO:0000259" key="6">
    <source>
        <dbReference type="Pfam" id="PF00582"/>
    </source>
</evidence>
<organism evidence="7 8">
    <name type="scientific">Vibrio algarum</name>
    <dbReference type="NCBI Taxonomy" id="3020714"/>
    <lineage>
        <taxon>Bacteria</taxon>
        <taxon>Pseudomonadati</taxon>
        <taxon>Pseudomonadota</taxon>
        <taxon>Gammaproteobacteria</taxon>
        <taxon>Vibrionales</taxon>
        <taxon>Vibrionaceae</taxon>
        <taxon>Vibrio</taxon>
    </lineage>
</organism>
<dbReference type="Proteomes" id="UP001210678">
    <property type="component" value="Unassembled WGS sequence"/>
</dbReference>
<evidence type="ECO:0000256" key="4">
    <source>
        <dbReference type="ARBA" id="ARBA00022490"/>
    </source>
</evidence>
<accession>A0ABT4YTT1</accession>
<evidence type="ECO:0000256" key="1">
    <source>
        <dbReference type="ARBA" id="ARBA00004496"/>
    </source>
</evidence>
<comment type="subcellular location">
    <subcellularLocation>
        <location evidence="1 5">Cytoplasm</location>
    </subcellularLocation>
</comment>
<protein>
    <recommendedName>
        <fullName evidence="5">Universal stress protein</fullName>
    </recommendedName>
</protein>
<dbReference type="PANTHER" id="PTHR46268:SF23">
    <property type="entry name" value="UNIVERSAL STRESS PROTEIN A-RELATED"/>
    <property type="match status" value="1"/>
</dbReference>
<dbReference type="PANTHER" id="PTHR46268">
    <property type="entry name" value="STRESS RESPONSE PROTEIN NHAX"/>
    <property type="match status" value="1"/>
</dbReference>
<dbReference type="EMBL" id="JAQLOI010000003">
    <property type="protein sequence ID" value="MDB1124938.1"/>
    <property type="molecule type" value="Genomic_DNA"/>
</dbReference>
<reference evidence="7 8" key="1">
    <citation type="submission" date="2023-01" db="EMBL/GenBank/DDBJ databases">
        <title>Vibrio sp. KJ40-1 sp.nov, isolated from marine algae.</title>
        <authorList>
            <person name="Butt M."/>
            <person name="Kim J.M.J."/>
            <person name="Jeon C.O.C."/>
        </authorList>
    </citation>
    <scope>NUCLEOTIDE SEQUENCE [LARGE SCALE GENOMIC DNA]</scope>
    <source>
        <strain evidence="7 8">KJ40-1</strain>
    </source>
</reference>
<dbReference type="RefSeq" id="WP_272138186.1">
    <property type="nucleotide sequence ID" value="NZ_JAQLOI010000003.1"/>
</dbReference>
<name>A0ABT4YTT1_9VIBR</name>
<proteinExistence type="inferred from homology"/>
<sequence>MMSYQHILVAVDLSDDSQLLLDKAADLAKATHAKLSLIYIDVMKDDEFTQQIVNSFVRASENNNVLQNSKDQLNRLVENTSYPVEQTLVGFGGLSQELEDAVKEYEIDLIVCGHHQGFWHNIKSSAKKVLKSIPIEVLVVQLR</sequence>
<dbReference type="InterPro" id="IPR014729">
    <property type="entry name" value="Rossmann-like_a/b/a_fold"/>
</dbReference>
<evidence type="ECO:0000313" key="7">
    <source>
        <dbReference type="EMBL" id="MDB1124938.1"/>
    </source>
</evidence>
<dbReference type="InterPro" id="IPR006015">
    <property type="entry name" value="Universal_stress_UspA"/>
</dbReference>
<gene>
    <name evidence="7" type="ORF">PGX00_15375</name>
</gene>
<keyword evidence="8" id="KW-1185">Reference proteome</keyword>
<dbReference type="SUPFAM" id="SSF52402">
    <property type="entry name" value="Adenine nucleotide alpha hydrolases-like"/>
    <property type="match status" value="1"/>
</dbReference>
<dbReference type="Gene3D" id="3.40.50.620">
    <property type="entry name" value="HUPs"/>
    <property type="match status" value="1"/>
</dbReference>
<dbReference type="Pfam" id="PF00582">
    <property type="entry name" value="Usp"/>
    <property type="match status" value="1"/>
</dbReference>
<feature type="domain" description="UspA" evidence="6">
    <location>
        <begin position="4"/>
        <end position="140"/>
    </location>
</feature>
<comment type="subunit">
    <text evidence="3">Homodimer.</text>
</comment>
<evidence type="ECO:0000313" key="8">
    <source>
        <dbReference type="Proteomes" id="UP001210678"/>
    </source>
</evidence>
<comment type="similarity">
    <text evidence="2 5">Belongs to the universal stress protein A family.</text>
</comment>
<evidence type="ECO:0000256" key="2">
    <source>
        <dbReference type="ARBA" id="ARBA00008791"/>
    </source>
</evidence>